<dbReference type="RefSeq" id="WP_101461525.1">
    <property type="nucleotide sequence ID" value="NZ_CP025408.1"/>
</dbReference>
<dbReference type="AlphaFoldDB" id="A0A2K9ESZ7"/>
<evidence type="ECO:0000313" key="5">
    <source>
        <dbReference type="EMBL" id="AUH34865.1"/>
    </source>
</evidence>
<feature type="domain" description="Glycosyl transferase family 1" evidence="3">
    <location>
        <begin position="209"/>
        <end position="380"/>
    </location>
</feature>
<protein>
    <submittedName>
        <fullName evidence="5">Glycosyl transferase family 1</fullName>
    </submittedName>
</protein>
<evidence type="ECO:0000313" key="6">
    <source>
        <dbReference type="Proteomes" id="UP000233742"/>
    </source>
</evidence>
<dbReference type="Pfam" id="PF12000">
    <property type="entry name" value="Glyco_trans_4_3"/>
    <property type="match status" value="1"/>
</dbReference>
<sequence>MRILFVHQNFPGQFLHLAPALAARGHDVLALTDEKNERASPVRTVRYAEPPELQLSSALARSYAEHAERGLLAARGCRALRDRHNYTPDVIFGHSGWGETLFLREIWPEAKLLVYAELMYRTHGQDVGFDPEISPGSDGGRFMTVTRSAHLIQGLVQADAALAPTTYQADSFPAELRSKITTIHDGIDTDHVCPNPNASLTLPNGNVLRAGDEVISFVNRSLEPYRGFHIFMRALPQVLAARPDAQVVLVGGDGVSYGSKPKDAPSWKARMLAELDSKLDLSRVHFLGRVPYADYLSLLQLARVHCYLTYPFVLSWSLTEAMSTGAYIVASDTEPVREVVRDGQNGRMVPFFDVPALSAALIRGLEGDPDAPRLKATARQTILDGYDLKRHSLPRLIEWVESFGPKV</sequence>
<evidence type="ECO:0000259" key="4">
    <source>
        <dbReference type="Pfam" id="PF12000"/>
    </source>
</evidence>
<keyword evidence="6" id="KW-1185">Reference proteome</keyword>
<accession>A0A2K9ESZ7</accession>
<proteinExistence type="predicted"/>
<dbReference type="PANTHER" id="PTHR12526">
    <property type="entry name" value="GLYCOSYLTRANSFERASE"/>
    <property type="match status" value="1"/>
</dbReference>
<feature type="domain" description="Glycosyl transferase family 4" evidence="4">
    <location>
        <begin position="24"/>
        <end position="191"/>
    </location>
</feature>
<dbReference type="PANTHER" id="PTHR12526:SF510">
    <property type="entry name" value="D-INOSITOL 3-PHOSPHATE GLYCOSYLTRANSFERASE"/>
    <property type="match status" value="1"/>
</dbReference>
<dbReference type="SUPFAM" id="SSF53756">
    <property type="entry name" value="UDP-Glycosyltransferase/glycogen phosphorylase"/>
    <property type="match status" value="1"/>
</dbReference>
<evidence type="ECO:0000256" key="2">
    <source>
        <dbReference type="ARBA" id="ARBA00022679"/>
    </source>
</evidence>
<dbReference type="Proteomes" id="UP000233742">
    <property type="component" value="Chromosome"/>
</dbReference>
<evidence type="ECO:0000259" key="3">
    <source>
        <dbReference type="Pfam" id="PF00534"/>
    </source>
</evidence>
<gene>
    <name evidence="5" type="ORF">CUV01_17080</name>
</gene>
<dbReference type="InterPro" id="IPR001296">
    <property type="entry name" value="Glyco_trans_1"/>
</dbReference>
<evidence type="ECO:0000256" key="1">
    <source>
        <dbReference type="ARBA" id="ARBA00022676"/>
    </source>
</evidence>
<organism evidence="5 6">
    <name type="scientific">Paracoccus tegillarcae</name>
    <dbReference type="NCBI Taxonomy" id="1529068"/>
    <lineage>
        <taxon>Bacteria</taxon>
        <taxon>Pseudomonadati</taxon>
        <taxon>Pseudomonadota</taxon>
        <taxon>Alphaproteobacteria</taxon>
        <taxon>Rhodobacterales</taxon>
        <taxon>Paracoccaceae</taxon>
        <taxon>Paracoccus</taxon>
    </lineage>
</organism>
<keyword evidence="2 5" id="KW-0808">Transferase</keyword>
<reference evidence="5 6" key="1">
    <citation type="submission" date="2017-12" db="EMBL/GenBank/DDBJ databases">
        <authorList>
            <person name="Hurst M.R.H."/>
        </authorList>
    </citation>
    <scope>NUCLEOTIDE SEQUENCE [LARGE SCALE GENOMIC DNA]</scope>
    <source>
        <strain evidence="5 6">BM15</strain>
    </source>
</reference>
<dbReference type="Pfam" id="PF00534">
    <property type="entry name" value="Glycos_transf_1"/>
    <property type="match status" value="1"/>
</dbReference>
<dbReference type="InterPro" id="IPR022623">
    <property type="entry name" value="Glyco_trans_4"/>
</dbReference>
<dbReference type="OrthoDB" id="9793726at2"/>
<name>A0A2K9ESZ7_9RHOB</name>
<dbReference type="Gene3D" id="3.40.50.2000">
    <property type="entry name" value="Glycogen Phosphorylase B"/>
    <property type="match status" value="2"/>
</dbReference>
<dbReference type="GO" id="GO:0016757">
    <property type="term" value="F:glycosyltransferase activity"/>
    <property type="evidence" value="ECO:0007669"/>
    <property type="project" value="UniProtKB-KW"/>
</dbReference>
<dbReference type="KEGG" id="paro:CUV01_17080"/>
<keyword evidence="1" id="KW-0328">Glycosyltransferase</keyword>
<dbReference type="EMBL" id="CP025408">
    <property type="protein sequence ID" value="AUH34865.1"/>
    <property type="molecule type" value="Genomic_DNA"/>
</dbReference>